<evidence type="ECO:0000313" key="3">
    <source>
        <dbReference type="EMBL" id="MDT0608591.1"/>
    </source>
</evidence>
<keyword evidence="1" id="KW-0812">Transmembrane</keyword>
<evidence type="ECO:0000256" key="1">
    <source>
        <dbReference type="SAM" id="Phobius"/>
    </source>
</evidence>
<accession>A0ABU3AEH8</accession>
<dbReference type="Proteomes" id="UP001255246">
    <property type="component" value="Unassembled WGS sequence"/>
</dbReference>
<dbReference type="Gene3D" id="1.20.144.10">
    <property type="entry name" value="Phosphatidic acid phosphatase type 2/haloperoxidase"/>
    <property type="match status" value="1"/>
</dbReference>
<dbReference type="SUPFAM" id="SSF48317">
    <property type="entry name" value="Acid phosphatase/Vanadium-dependent haloperoxidase"/>
    <property type="match status" value="1"/>
</dbReference>
<keyword evidence="1" id="KW-1133">Transmembrane helix</keyword>
<keyword evidence="4" id="KW-1185">Reference proteome</keyword>
<dbReference type="Pfam" id="PF01569">
    <property type="entry name" value="PAP2"/>
    <property type="match status" value="1"/>
</dbReference>
<comment type="caution">
    <text evidence="3">The sequence shown here is derived from an EMBL/GenBank/DDBJ whole genome shotgun (WGS) entry which is preliminary data.</text>
</comment>
<dbReference type="SMART" id="SM00014">
    <property type="entry name" value="acidPPc"/>
    <property type="match status" value="1"/>
</dbReference>
<sequence>MQIIKNRLLPFFVAFFLLMPFLFISKLDLMVVVNTSRTPFFDVFFAKSSALGNAITVAFVIFLVLLFRLKWLAVFLLGFITQVVIVLLLKKGLFAGELRPYLFFRMNGLLDSVVMIEGLKMRYVNTFPSGHTATIFFLVSFFALLARNRVASWVLLCVGLTVGFSRIYLFQHWYADVYFGMLFGTFSSIIAYLVVKKYPKQWHTKQIRIDFRGAIKETQNALRQLF</sequence>
<feature type="transmembrane region" description="Helical" evidence="1">
    <location>
        <begin position="7"/>
        <end position="24"/>
    </location>
</feature>
<feature type="transmembrane region" description="Helical" evidence="1">
    <location>
        <begin position="177"/>
        <end position="195"/>
    </location>
</feature>
<dbReference type="InterPro" id="IPR036938">
    <property type="entry name" value="PAP2/HPO_sf"/>
</dbReference>
<evidence type="ECO:0000259" key="2">
    <source>
        <dbReference type="SMART" id="SM00014"/>
    </source>
</evidence>
<reference evidence="3 4" key="1">
    <citation type="submission" date="2023-09" db="EMBL/GenBank/DDBJ databases">
        <authorList>
            <person name="Rey-Velasco X."/>
        </authorList>
    </citation>
    <scope>NUCLEOTIDE SEQUENCE [LARGE SCALE GENOMIC DNA]</scope>
    <source>
        <strain evidence="3 4">F388</strain>
    </source>
</reference>
<dbReference type="PANTHER" id="PTHR14969:SF13">
    <property type="entry name" value="AT30094P"/>
    <property type="match status" value="1"/>
</dbReference>
<dbReference type="PANTHER" id="PTHR14969">
    <property type="entry name" value="SPHINGOSINE-1-PHOSPHATE PHOSPHOHYDROLASE"/>
    <property type="match status" value="1"/>
</dbReference>
<dbReference type="EMBL" id="JAVRHR010000007">
    <property type="protein sequence ID" value="MDT0608591.1"/>
    <property type="molecule type" value="Genomic_DNA"/>
</dbReference>
<organism evidence="3 4">
    <name type="scientific">Croceitalea rosinachiae</name>
    <dbReference type="NCBI Taxonomy" id="3075596"/>
    <lineage>
        <taxon>Bacteria</taxon>
        <taxon>Pseudomonadati</taxon>
        <taxon>Bacteroidota</taxon>
        <taxon>Flavobacteriia</taxon>
        <taxon>Flavobacteriales</taxon>
        <taxon>Flavobacteriaceae</taxon>
        <taxon>Croceitalea</taxon>
    </lineage>
</organism>
<evidence type="ECO:0000313" key="4">
    <source>
        <dbReference type="Proteomes" id="UP001255246"/>
    </source>
</evidence>
<dbReference type="InterPro" id="IPR000326">
    <property type="entry name" value="PAP2/HPO"/>
</dbReference>
<proteinExistence type="predicted"/>
<dbReference type="RefSeq" id="WP_311353327.1">
    <property type="nucleotide sequence ID" value="NZ_JAVRHR010000007.1"/>
</dbReference>
<feature type="transmembrane region" description="Helical" evidence="1">
    <location>
        <begin position="153"/>
        <end position="171"/>
    </location>
</feature>
<protein>
    <submittedName>
        <fullName evidence="3">Phosphatase PAP2 family protein</fullName>
    </submittedName>
</protein>
<gene>
    <name evidence="3" type="ORF">RM706_16245</name>
</gene>
<feature type="transmembrane region" description="Helical" evidence="1">
    <location>
        <begin position="127"/>
        <end position="146"/>
    </location>
</feature>
<keyword evidence="1" id="KW-0472">Membrane</keyword>
<feature type="domain" description="Phosphatidic acid phosphatase type 2/haloperoxidase" evidence="2">
    <location>
        <begin position="70"/>
        <end position="192"/>
    </location>
</feature>
<feature type="transmembrane region" description="Helical" evidence="1">
    <location>
        <begin position="44"/>
        <end position="66"/>
    </location>
</feature>
<feature type="transmembrane region" description="Helical" evidence="1">
    <location>
        <begin position="71"/>
        <end position="89"/>
    </location>
</feature>
<name>A0ABU3AEH8_9FLAO</name>